<gene>
    <name evidence="3" type="ORF">DI536_03260</name>
</gene>
<reference evidence="3 4" key="1">
    <citation type="submission" date="2017-08" db="EMBL/GenBank/DDBJ databases">
        <title>Infants hospitalized years apart are colonized by the same room-sourced microbial strains.</title>
        <authorList>
            <person name="Brooks B."/>
            <person name="Olm M.R."/>
            <person name="Firek B.A."/>
            <person name="Baker R."/>
            <person name="Thomas B.C."/>
            <person name="Morowitz M.J."/>
            <person name="Banfield J.F."/>
        </authorList>
    </citation>
    <scope>NUCLEOTIDE SEQUENCE [LARGE SCALE GENOMIC DNA]</scope>
    <source>
        <strain evidence="3">S2_003_000_R2_14</strain>
    </source>
</reference>
<dbReference type="PANTHER" id="PTHR43081:SF1">
    <property type="entry name" value="ADENYLATE CYCLASE, TERMINAL-DIFFERENTIATION SPECIFIC"/>
    <property type="match status" value="1"/>
</dbReference>
<dbReference type="Gene3D" id="3.30.70.1230">
    <property type="entry name" value="Nucleotide cyclase"/>
    <property type="match status" value="1"/>
</dbReference>
<evidence type="ECO:0000313" key="4">
    <source>
        <dbReference type="Proteomes" id="UP000249061"/>
    </source>
</evidence>
<evidence type="ECO:0000256" key="1">
    <source>
        <dbReference type="SAM" id="MobiDB-lite"/>
    </source>
</evidence>
<dbReference type="PANTHER" id="PTHR43081">
    <property type="entry name" value="ADENYLATE CYCLASE, TERMINAL-DIFFERENTIATION SPECIFIC-RELATED"/>
    <property type="match status" value="1"/>
</dbReference>
<dbReference type="InterPro" id="IPR001054">
    <property type="entry name" value="A/G_cyclase"/>
</dbReference>
<dbReference type="InterPro" id="IPR003018">
    <property type="entry name" value="GAF"/>
</dbReference>
<dbReference type="SMART" id="SM00044">
    <property type="entry name" value="CYCc"/>
    <property type="match status" value="1"/>
</dbReference>
<dbReference type="InterPro" id="IPR050697">
    <property type="entry name" value="Adenylyl/Guanylyl_Cyclase_3/4"/>
</dbReference>
<dbReference type="SUPFAM" id="SSF55073">
    <property type="entry name" value="Nucleotide cyclase"/>
    <property type="match status" value="1"/>
</dbReference>
<name>A0A2W5TYG2_9BACT</name>
<dbReference type="AlphaFoldDB" id="A0A2W5TYG2"/>
<protein>
    <recommendedName>
        <fullName evidence="2">Guanylate cyclase domain-containing protein</fullName>
    </recommendedName>
</protein>
<proteinExistence type="predicted"/>
<comment type="caution">
    <text evidence="3">The sequence shown here is derived from an EMBL/GenBank/DDBJ whole genome shotgun (WGS) entry which is preliminary data.</text>
</comment>
<feature type="domain" description="Guanylate cyclase" evidence="2">
    <location>
        <begin position="428"/>
        <end position="555"/>
    </location>
</feature>
<dbReference type="InterPro" id="IPR029016">
    <property type="entry name" value="GAF-like_dom_sf"/>
</dbReference>
<dbReference type="GO" id="GO:0035556">
    <property type="term" value="P:intracellular signal transduction"/>
    <property type="evidence" value="ECO:0007669"/>
    <property type="project" value="InterPro"/>
</dbReference>
<dbReference type="Pfam" id="PF01590">
    <property type="entry name" value="GAF"/>
    <property type="match status" value="1"/>
</dbReference>
<dbReference type="Proteomes" id="UP000249061">
    <property type="component" value="Unassembled WGS sequence"/>
</dbReference>
<evidence type="ECO:0000313" key="3">
    <source>
        <dbReference type="EMBL" id="PZR17356.1"/>
    </source>
</evidence>
<dbReference type="InterPro" id="IPR007831">
    <property type="entry name" value="T2SS_GspE_N"/>
</dbReference>
<dbReference type="Gene3D" id="3.30.450.40">
    <property type="match status" value="1"/>
</dbReference>
<dbReference type="InterPro" id="IPR029787">
    <property type="entry name" value="Nucleotide_cyclase"/>
</dbReference>
<dbReference type="EMBL" id="QFQP01000002">
    <property type="protein sequence ID" value="PZR17356.1"/>
    <property type="molecule type" value="Genomic_DNA"/>
</dbReference>
<dbReference type="Pfam" id="PF00211">
    <property type="entry name" value="Guanylate_cyc"/>
    <property type="match status" value="1"/>
</dbReference>
<organism evidence="3 4">
    <name type="scientific">Archangium gephyra</name>
    <dbReference type="NCBI Taxonomy" id="48"/>
    <lineage>
        <taxon>Bacteria</taxon>
        <taxon>Pseudomonadati</taxon>
        <taxon>Myxococcota</taxon>
        <taxon>Myxococcia</taxon>
        <taxon>Myxococcales</taxon>
        <taxon>Cystobacterineae</taxon>
        <taxon>Archangiaceae</taxon>
        <taxon>Archangium</taxon>
    </lineage>
</organism>
<dbReference type="GO" id="GO:0009190">
    <property type="term" value="P:cyclic nucleotide biosynthetic process"/>
    <property type="evidence" value="ECO:0007669"/>
    <property type="project" value="InterPro"/>
</dbReference>
<sequence>MTVSPEPESVIVNPLRASGVIDTAGLEKARAYVRERGGTLSDALLRLNLLKEGDFLRIFAELYSTRFVKAEKLRTIRLDEDLLERVGVRSAERLRMCPVHWDAQKQEVSVVASVPLSSTLEPELRQIVGARTVAVYVATNGAVAALIRRAFYRRDDAFADVTANGAGPGFTSSTTQPGLNDPEDDEPVERTSIRVAPEITGVTEEPPPEEQRTEGKTVMVNLEALTIATLRRENARYRIAQEFHRRVSLERSVEAMVDRILSVVFELLNADGAAVWLTSGRYASKSKHGDHVVEVPRTIIDQALISSGGLITHNALMDERFDRSKSVMIRGIKSVMAVPLRTRTGTIGILYVESVSMSAAFTDDDLPLLDAIAAQASILLDNAALVAQVQKEVETRAALSRFLSQAAVEEVLSGRMKLNMAGQNAEVTVLFADIRGFTTMSSHMPPEEVVRFLNAFFGEAVDAVEKNGGVVDKFIGDCVMAVWGAVQVREDDARKAITAALEMVERAQKIRVNGVPLEMGVGINTGPAVVGAIGAARRLDYTAIGSTVNLAARLCGIAQTGQVLVTSDTLMRAGPGVVQETSEAVLLKGIDVPIVPYNVKAIAQPLLLSKVPTIPGMPSPLKNR</sequence>
<accession>A0A2W5TYG2</accession>
<dbReference type="CDD" id="cd07302">
    <property type="entry name" value="CHD"/>
    <property type="match status" value="1"/>
</dbReference>
<dbReference type="Pfam" id="PF05157">
    <property type="entry name" value="MshEN"/>
    <property type="match status" value="1"/>
</dbReference>
<dbReference type="PROSITE" id="PS50125">
    <property type="entry name" value="GUANYLATE_CYCLASE_2"/>
    <property type="match status" value="1"/>
</dbReference>
<dbReference type="InterPro" id="IPR037257">
    <property type="entry name" value="T2SS_E_N_sf"/>
</dbReference>
<dbReference type="SUPFAM" id="SSF55781">
    <property type="entry name" value="GAF domain-like"/>
    <property type="match status" value="1"/>
</dbReference>
<evidence type="ECO:0000259" key="2">
    <source>
        <dbReference type="PROSITE" id="PS50125"/>
    </source>
</evidence>
<dbReference type="GO" id="GO:0004016">
    <property type="term" value="F:adenylate cyclase activity"/>
    <property type="evidence" value="ECO:0007669"/>
    <property type="project" value="UniProtKB-ARBA"/>
</dbReference>
<dbReference type="SMART" id="SM00065">
    <property type="entry name" value="GAF"/>
    <property type="match status" value="1"/>
</dbReference>
<dbReference type="SUPFAM" id="SSF160246">
    <property type="entry name" value="EspE N-terminal domain-like"/>
    <property type="match status" value="1"/>
</dbReference>
<feature type="region of interest" description="Disordered" evidence="1">
    <location>
        <begin position="163"/>
        <end position="190"/>
    </location>
</feature>